<comment type="subcellular location">
    <subcellularLocation>
        <location evidence="2">Membrane</location>
        <topology evidence="2">Single-pass membrane protein</topology>
    </subcellularLocation>
</comment>
<keyword evidence="11" id="KW-1133">Transmembrane helix</keyword>
<proteinExistence type="inferred from homology"/>
<comment type="catalytic activity">
    <reaction evidence="1">
        <text>S-ubiquitinyl-[E2 ubiquitin-conjugating enzyme]-L-cysteine + [acceptor protein]-L-lysine = [E2 ubiquitin-conjugating enzyme]-L-cysteine + N(6)-ubiquitinyl-[acceptor protein]-L-lysine.</text>
        <dbReference type="EC" id="2.3.2.27"/>
    </reaction>
</comment>
<evidence type="ECO:0000256" key="14">
    <source>
        <dbReference type="PROSITE-ProRule" id="PRU00175"/>
    </source>
</evidence>
<evidence type="ECO:0000256" key="8">
    <source>
        <dbReference type="ARBA" id="ARBA00022771"/>
    </source>
</evidence>
<evidence type="ECO:0000256" key="4">
    <source>
        <dbReference type="ARBA" id="ARBA00012483"/>
    </source>
</evidence>
<dbReference type="GO" id="GO:0061630">
    <property type="term" value="F:ubiquitin protein ligase activity"/>
    <property type="evidence" value="ECO:0007669"/>
    <property type="project" value="UniProtKB-EC"/>
</dbReference>
<dbReference type="EMBL" id="VIEB01000609">
    <property type="protein sequence ID" value="TQD85191.1"/>
    <property type="molecule type" value="Genomic_DNA"/>
</dbReference>
<dbReference type="Pfam" id="PF13639">
    <property type="entry name" value="zf-RING_2"/>
    <property type="match status" value="1"/>
</dbReference>
<dbReference type="UniPathway" id="UPA00143"/>
<dbReference type="InterPro" id="IPR044600">
    <property type="entry name" value="ATL1/ATL16-like"/>
</dbReference>
<dbReference type="SMART" id="SM00184">
    <property type="entry name" value="RING"/>
    <property type="match status" value="1"/>
</dbReference>
<keyword evidence="17" id="KW-1185">Reference proteome</keyword>
<dbReference type="GO" id="GO:0008270">
    <property type="term" value="F:zinc ion binding"/>
    <property type="evidence" value="ECO:0007669"/>
    <property type="project" value="UniProtKB-KW"/>
</dbReference>
<accession>A0A540LFD6</accession>
<keyword evidence="8 14" id="KW-0863">Zinc-finger</keyword>
<dbReference type="InterPro" id="IPR013083">
    <property type="entry name" value="Znf_RING/FYVE/PHD"/>
</dbReference>
<reference evidence="16 17" key="1">
    <citation type="journal article" date="2019" name="G3 (Bethesda)">
        <title>Sequencing of a Wild Apple (Malus baccata) Genome Unravels the Differences Between Cultivated and Wild Apple Species Regarding Disease Resistance and Cold Tolerance.</title>
        <authorList>
            <person name="Chen X."/>
        </authorList>
    </citation>
    <scope>NUCLEOTIDE SEQUENCE [LARGE SCALE GENOMIC DNA]</scope>
    <source>
        <strain evidence="17">cv. Shandingzi</strain>
        <tissue evidence="16">Leaves</tissue>
    </source>
</reference>
<dbReference type="SUPFAM" id="SSF57850">
    <property type="entry name" value="RING/U-box"/>
    <property type="match status" value="1"/>
</dbReference>
<keyword evidence="7" id="KW-0479">Metal-binding</keyword>
<evidence type="ECO:0000256" key="1">
    <source>
        <dbReference type="ARBA" id="ARBA00000900"/>
    </source>
</evidence>
<comment type="similarity">
    <text evidence="13">Belongs to the RING-type zinc finger family. ATL subfamily.</text>
</comment>
<keyword evidence="6" id="KW-0812">Transmembrane</keyword>
<dbReference type="Proteomes" id="UP000315295">
    <property type="component" value="Unassembled WGS sequence"/>
</dbReference>
<evidence type="ECO:0000256" key="11">
    <source>
        <dbReference type="ARBA" id="ARBA00022989"/>
    </source>
</evidence>
<dbReference type="GO" id="GO:0016567">
    <property type="term" value="P:protein ubiquitination"/>
    <property type="evidence" value="ECO:0007669"/>
    <property type="project" value="UniProtKB-UniPathway"/>
</dbReference>
<dbReference type="PANTHER" id="PTHR46913">
    <property type="entry name" value="RING-H2 FINGER PROTEIN ATL16"/>
    <property type="match status" value="1"/>
</dbReference>
<evidence type="ECO:0000256" key="9">
    <source>
        <dbReference type="ARBA" id="ARBA00022786"/>
    </source>
</evidence>
<evidence type="ECO:0000313" key="16">
    <source>
        <dbReference type="EMBL" id="TQD85191.1"/>
    </source>
</evidence>
<dbReference type="EC" id="2.3.2.27" evidence="4"/>
<evidence type="ECO:0000256" key="12">
    <source>
        <dbReference type="ARBA" id="ARBA00023136"/>
    </source>
</evidence>
<evidence type="ECO:0000256" key="6">
    <source>
        <dbReference type="ARBA" id="ARBA00022692"/>
    </source>
</evidence>
<evidence type="ECO:0000256" key="5">
    <source>
        <dbReference type="ARBA" id="ARBA00022679"/>
    </source>
</evidence>
<organism evidence="16 17">
    <name type="scientific">Malus baccata</name>
    <name type="common">Siberian crab apple</name>
    <name type="synonym">Pyrus baccata</name>
    <dbReference type="NCBI Taxonomy" id="106549"/>
    <lineage>
        <taxon>Eukaryota</taxon>
        <taxon>Viridiplantae</taxon>
        <taxon>Streptophyta</taxon>
        <taxon>Embryophyta</taxon>
        <taxon>Tracheophyta</taxon>
        <taxon>Spermatophyta</taxon>
        <taxon>Magnoliopsida</taxon>
        <taxon>eudicotyledons</taxon>
        <taxon>Gunneridae</taxon>
        <taxon>Pentapetalae</taxon>
        <taxon>rosids</taxon>
        <taxon>fabids</taxon>
        <taxon>Rosales</taxon>
        <taxon>Rosaceae</taxon>
        <taxon>Amygdaloideae</taxon>
        <taxon>Maleae</taxon>
        <taxon>Malus</taxon>
    </lineage>
</organism>
<dbReference type="InterPro" id="IPR001841">
    <property type="entry name" value="Znf_RING"/>
</dbReference>
<dbReference type="PANTHER" id="PTHR46913:SF1">
    <property type="entry name" value="RING-H2 FINGER PROTEIN ATL16"/>
    <property type="match status" value="1"/>
</dbReference>
<evidence type="ECO:0000256" key="3">
    <source>
        <dbReference type="ARBA" id="ARBA00004906"/>
    </source>
</evidence>
<evidence type="ECO:0000259" key="15">
    <source>
        <dbReference type="PROSITE" id="PS50089"/>
    </source>
</evidence>
<evidence type="ECO:0000313" key="17">
    <source>
        <dbReference type="Proteomes" id="UP000315295"/>
    </source>
</evidence>
<comment type="caution">
    <text evidence="16">The sequence shown here is derived from an EMBL/GenBank/DDBJ whole genome shotgun (WGS) entry which is preliminary data.</text>
</comment>
<name>A0A540LFD6_MALBA</name>
<keyword evidence="10" id="KW-0862">Zinc</keyword>
<keyword evidence="5" id="KW-0808">Transferase</keyword>
<evidence type="ECO:0000256" key="2">
    <source>
        <dbReference type="ARBA" id="ARBA00004167"/>
    </source>
</evidence>
<keyword evidence="12" id="KW-0472">Membrane</keyword>
<feature type="domain" description="RING-type" evidence="15">
    <location>
        <begin position="37"/>
        <end position="79"/>
    </location>
</feature>
<evidence type="ECO:0000256" key="10">
    <source>
        <dbReference type="ARBA" id="ARBA00022833"/>
    </source>
</evidence>
<dbReference type="CDD" id="cd16461">
    <property type="entry name" value="RING-H2_EL5-like"/>
    <property type="match status" value="1"/>
</dbReference>
<sequence>MPFEDTISGDSSGFLIVISGIEVPERAGLVLVGDGTCAVCLGEFKEGEYFRTLPECSHSFHVQCIDMWLYSQPSCPVCRANATPVTLVAKQS</sequence>
<gene>
    <name evidence="16" type="ORF">C1H46_029279</name>
</gene>
<keyword evidence="9" id="KW-0833">Ubl conjugation pathway</keyword>
<dbReference type="AlphaFoldDB" id="A0A540LFD6"/>
<dbReference type="GO" id="GO:0016020">
    <property type="term" value="C:membrane"/>
    <property type="evidence" value="ECO:0007669"/>
    <property type="project" value="UniProtKB-SubCell"/>
</dbReference>
<evidence type="ECO:0000256" key="7">
    <source>
        <dbReference type="ARBA" id="ARBA00022723"/>
    </source>
</evidence>
<comment type="pathway">
    <text evidence="3">Protein modification; protein ubiquitination.</text>
</comment>
<protein>
    <recommendedName>
        <fullName evidence="4">RING-type E3 ubiquitin transferase</fullName>
        <ecNumber evidence="4">2.3.2.27</ecNumber>
    </recommendedName>
</protein>
<dbReference type="Gene3D" id="3.30.40.10">
    <property type="entry name" value="Zinc/RING finger domain, C3HC4 (zinc finger)"/>
    <property type="match status" value="1"/>
</dbReference>
<evidence type="ECO:0000256" key="13">
    <source>
        <dbReference type="ARBA" id="ARBA00024209"/>
    </source>
</evidence>
<dbReference type="PROSITE" id="PS50089">
    <property type="entry name" value="ZF_RING_2"/>
    <property type="match status" value="1"/>
</dbReference>